<dbReference type="InterPro" id="IPR006638">
    <property type="entry name" value="Elp3/MiaA/NifB-like_rSAM"/>
</dbReference>
<dbReference type="PANTHER" id="PTHR10949">
    <property type="entry name" value="LIPOYL SYNTHASE"/>
    <property type="match status" value="1"/>
</dbReference>
<feature type="binding site" evidence="9">
    <location>
        <position position="61"/>
    </location>
    <ligand>
        <name>[4Fe-4S] cluster</name>
        <dbReference type="ChEBI" id="CHEBI:49883"/>
        <label>2</label>
        <note>4Fe-4S-S-AdoMet</note>
    </ligand>
</feature>
<dbReference type="NCBIfam" id="NF009544">
    <property type="entry name" value="PRK12928.1"/>
    <property type="match status" value="1"/>
</dbReference>
<dbReference type="GO" id="GO:0046872">
    <property type="term" value="F:metal ion binding"/>
    <property type="evidence" value="ECO:0007669"/>
    <property type="project" value="UniProtKB-KW"/>
</dbReference>
<evidence type="ECO:0000256" key="7">
    <source>
        <dbReference type="ARBA" id="ARBA00023014"/>
    </source>
</evidence>
<keyword evidence="7 9" id="KW-0411">Iron-sulfur</keyword>
<dbReference type="Gene3D" id="3.20.20.70">
    <property type="entry name" value="Aldolase class I"/>
    <property type="match status" value="1"/>
</dbReference>
<evidence type="ECO:0000256" key="3">
    <source>
        <dbReference type="ARBA" id="ARBA00022679"/>
    </source>
</evidence>
<dbReference type="GO" id="GO:0016992">
    <property type="term" value="F:lipoate synthase activity"/>
    <property type="evidence" value="ECO:0007669"/>
    <property type="project" value="UniProtKB-UniRule"/>
</dbReference>
<evidence type="ECO:0000256" key="8">
    <source>
        <dbReference type="ARBA" id="ARBA00047326"/>
    </source>
</evidence>
<dbReference type="SUPFAM" id="SSF102114">
    <property type="entry name" value="Radical SAM enzymes"/>
    <property type="match status" value="1"/>
</dbReference>
<keyword evidence="1 9" id="KW-0004">4Fe-4S</keyword>
<accession>A0A9D0YNF3</accession>
<dbReference type="SFLD" id="SFLDG01058">
    <property type="entry name" value="lipoyl_synthase_like"/>
    <property type="match status" value="1"/>
</dbReference>
<evidence type="ECO:0000256" key="1">
    <source>
        <dbReference type="ARBA" id="ARBA00022485"/>
    </source>
</evidence>
<comment type="subcellular location">
    <subcellularLocation>
        <location evidence="9">Cytoplasm</location>
    </subcellularLocation>
</comment>
<organism evidence="11 12">
    <name type="scientific">Aquifex aeolicus</name>
    <dbReference type="NCBI Taxonomy" id="63363"/>
    <lineage>
        <taxon>Bacteria</taxon>
        <taxon>Pseudomonadati</taxon>
        <taxon>Aquificota</taxon>
        <taxon>Aquificia</taxon>
        <taxon>Aquificales</taxon>
        <taxon>Aquificaceae</taxon>
        <taxon>Aquifex</taxon>
    </lineage>
</organism>
<protein>
    <recommendedName>
        <fullName evidence="9">Lipoyl synthase</fullName>
        <ecNumber evidence="9">2.8.1.8</ecNumber>
    </recommendedName>
    <alternativeName>
        <fullName evidence="9">Lip-syn</fullName>
        <shortName evidence="9">LS</shortName>
    </alternativeName>
    <alternativeName>
        <fullName evidence="9">Lipoate synthase</fullName>
    </alternativeName>
    <alternativeName>
        <fullName evidence="9">Lipoic acid synthase</fullName>
    </alternativeName>
    <alternativeName>
        <fullName evidence="9">Sulfur insertion protein LipA</fullName>
    </alternativeName>
</protein>
<keyword evidence="2 9" id="KW-0963">Cytoplasm</keyword>
<dbReference type="PANTHER" id="PTHR10949:SF0">
    <property type="entry name" value="LIPOYL SYNTHASE, MITOCHONDRIAL"/>
    <property type="match status" value="1"/>
</dbReference>
<feature type="domain" description="Radical SAM core" evidence="10">
    <location>
        <begin position="43"/>
        <end position="259"/>
    </location>
</feature>
<dbReference type="InterPro" id="IPR003698">
    <property type="entry name" value="Lipoyl_synth"/>
</dbReference>
<dbReference type="HAMAP" id="MF_00206">
    <property type="entry name" value="Lipoyl_synth"/>
    <property type="match status" value="1"/>
</dbReference>
<dbReference type="GO" id="GO:0051539">
    <property type="term" value="F:4 iron, 4 sulfur cluster binding"/>
    <property type="evidence" value="ECO:0007669"/>
    <property type="project" value="UniProtKB-UniRule"/>
</dbReference>
<proteinExistence type="inferred from homology"/>
<sequence>METYRGKKVIRFSLLTEVKRVLRKGRLHTVCEESKCPNIGECFSKNTATFLIMGDVCTRGCRYCSVKKGHPKPLDKKEPRNLALAVKRLGLKYVVITSVTRDDLPDGGASHFAQCIRWVKELNPDAKVEVLTPDFRGETRFLERVLREKPFVFNCNIETVKRLYPQIRLGGRYEWTLKLLRYSKENYPDIYTKSGLMVGLGETWDDIRKTLEDLREAGCDIITVGQYLQPTKAQRGVVKEYTEEEFKKIRDLAYQIGFKYAFVGRWVRSSYKAWEISHIGN</sequence>
<keyword evidence="3 9" id="KW-0808">Transferase</keyword>
<feature type="binding site" evidence="9">
    <location>
        <position position="31"/>
    </location>
    <ligand>
        <name>[4Fe-4S] cluster</name>
        <dbReference type="ChEBI" id="CHEBI:49883"/>
        <label>1</label>
    </ligand>
</feature>
<evidence type="ECO:0000256" key="4">
    <source>
        <dbReference type="ARBA" id="ARBA00022691"/>
    </source>
</evidence>
<dbReference type="SFLD" id="SFLDF00271">
    <property type="entry name" value="lipoyl_synthase"/>
    <property type="match status" value="1"/>
</dbReference>
<dbReference type="NCBIfam" id="NF004019">
    <property type="entry name" value="PRK05481.1"/>
    <property type="match status" value="1"/>
</dbReference>
<dbReference type="InterPro" id="IPR007197">
    <property type="entry name" value="rSAM"/>
</dbReference>
<evidence type="ECO:0000259" key="10">
    <source>
        <dbReference type="PROSITE" id="PS51918"/>
    </source>
</evidence>
<comment type="pathway">
    <text evidence="9">Protein modification; protein lipoylation via endogenous pathway; protein N(6)-(lipoyl)lysine from octanoyl-[acyl-carrier-protein]: step 2/2.</text>
</comment>
<evidence type="ECO:0000256" key="2">
    <source>
        <dbReference type="ARBA" id="ARBA00022490"/>
    </source>
</evidence>
<feature type="binding site" evidence="9">
    <location>
        <position position="42"/>
    </location>
    <ligand>
        <name>[4Fe-4S] cluster</name>
        <dbReference type="ChEBI" id="CHEBI:49883"/>
        <label>1</label>
    </ligand>
</feature>
<gene>
    <name evidence="9 11" type="primary">lipA</name>
    <name evidence="11" type="ORF">EYH37_02405</name>
</gene>
<keyword evidence="4 9" id="KW-0949">S-adenosyl-L-methionine</keyword>
<feature type="binding site" evidence="9">
    <location>
        <position position="270"/>
    </location>
    <ligand>
        <name>[4Fe-4S] cluster</name>
        <dbReference type="ChEBI" id="CHEBI:49883"/>
        <label>1</label>
    </ligand>
</feature>
<comment type="similarity">
    <text evidence="9">Belongs to the radical SAM superfamily. Lipoyl synthase family.</text>
</comment>
<dbReference type="Pfam" id="PF04055">
    <property type="entry name" value="Radical_SAM"/>
    <property type="match status" value="1"/>
</dbReference>
<dbReference type="InterPro" id="IPR058240">
    <property type="entry name" value="rSAM_sf"/>
</dbReference>
<feature type="binding site" evidence="9">
    <location>
        <position position="57"/>
    </location>
    <ligand>
        <name>[4Fe-4S] cluster</name>
        <dbReference type="ChEBI" id="CHEBI:49883"/>
        <label>2</label>
        <note>4Fe-4S-S-AdoMet</note>
    </ligand>
</feature>
<dbReference type="FunFam" id="3.20.20.70:FF:000040">
    <property type="entry name" value="Lipoyl synthase"/>
    <property type="match status" value="1"/>
</dbReference>
<comment type="cofactor">
    <cofactor evidence="9">
        <name>[4Fe-4S] cluster</name>
        <dbReference type="ChEBI" id="CHEBI:49883"/>
    </cofactor>
    <text evidence="9">Binds 2 [4Fe-4S] clusters per subunit. One cluster is coordinated with 3 cysteines and an exchangeable S-adenosyl-L-methionine.</text>
</comment>
<feature type="binding site" evidence="9">
    <location>
        <position position="64"/>
    </location>
    <ligand>
        <name>[4Fe-4S] cluster</name>
        <dbReference type="ChEBI" id="CHEBI:49883"/>
        <label>2</label>
        <note>4Fe-4S-S-AdoMet</note>
    </ligand>
</feature>
<evidence type="ECO:0000313" key="11">
    <source>
        <dbReference type="EMBL" id="HIP98205.1"/>
    </source>
</evidence>
<dbReference type="PROSITE" id="PS51918">
    <property type="entry name" value="RADICAL_SAM"/>
    <property type="match status" value="1"/>
</dbReference>
<comment type="catalytic activity">
    <reaction evidence="8 9">
        <text>[[Fe-S] cluster scaffold protein carrying a second [4Fe-4S](2+) cluster] + N(6)-octanoyl-L-lysyl-[protein] + 2 oxidized [2Fe-2S]-[ferredoxin] + 2 S-adenosyl-L-methionine + 4 H(+) = [[Fe-S] cluster scaffold protein] + N(6)-[(R)-dihydrolipoyl]-L-lysyl-[protein] + 4 Fe(3+) + 2 hydrogen sulfide + 2 5'-deoxyadenosine + 2 L-methionine + 2 reduced [2Fe-2S]-[ferredoxin]</text>
        <dbReference type="Rhea" id="RHEA:16585"/>
        <dbReference type="Rhea" id="RHEA-COMP:9928"/>
        <dbReference type="Rhea" id="RHEA-COMP:10000"/>
        <dbReference type="Rhea" id="RHEA-COMP:10001"/>
        <dbReference type="Rhea" id="RHEA-COMP:10475"/>
        <dbReference type="Rhea" id="RHEA-COMP:14568"/>
        <dbReference type="Rhea" id="RHEA-COMP:14569"/>
        <dbReference type="ChEBI" id="CHEBI:15378"/>
        <dbReference type="ChEBI" id="CHEBI:17319"/>
        <dbReference type="ChEBI" id="CHEBI:29034"/>
        <dbReference type="ChEBI" id="CHEBI:29919"/>
        <dbReference type="ChEBI" id="CHEBI:33722"/>
        <dbReference type="ChEBI" id="CHEBI:33737"/>
        <dbReference type="ChEBI" id="CHEBI:33738"/>
        <dbReference type="ChEBI" id="CHEBI:57844"/>
        <dbReference type="ChEBI" id="CHEBI:59789"/>
        <dbReference type="ChEBI" id="CHEBI:78809"/>
        <dbReference type="ChEBI" id="CHEBI:83100"/>
        <dbReference type="EC" id="2.8.1.8"/>
    </reaction>
</comment>
<evidence type="ECO:0000256" key="9">
    <source>
        <dbReference type="HAMAP-Rule" id="MF_00206"/>
    </source>
</evidence>
<keyword evidence="5 9" id="KW-0479">Metal-binding</keyword>
<comment type="caution">
    <text evidence="11">The sequence shown here is derived from an EMBL/GenBank/DDBJ whole genome shotgun (WGS) entry which is preliminary data.</text>
</comment>
<dbReference type="GO" id="GO:0009249">
    <property type="term" value="P:protein lipoylation"/>
    <property type="evidence" value="ECO:0007669"/>
    <property type="project" value="UniProtKB-UniRule"/>
</dbReference>
<name>A0A9D0YNF3_AQUAO</name>
<feature type="binding site" evidence="9">
    <location>
        <position position="36"/>
    </location>
    <ligand>
        <name>[4Fe-4S] cluster</name>
        <dbReference type="ChEBI" id="CHEBI:49883"/>
        <label>1</label>
    </ligand>
</feature>
<dbReference type="SMART" id="SM00729">
    <property type="entry name" value="Elp3"/>
    <property type="match status" value="1"/>
</dbReference>
<evidence type="ECO:0000313" key="12">
    <source>
        <dbReference type="Proteomes" id="UP000606463"/>
    </source>
</evidence>
<evidence type="ECO:0000256" key="5">
    <source>
        <dbReference type="ARBA" id="ARBA00022723"/>
    </source>
</evidence>
<dbReference type="InterPro" id="IPR013785">
    <property type="entry name" value="Aldolase_TIM"/>
</dbReference>
<reference evidence="11" key="1">
    <citation type="journal article" date="2020" name="ISME J.">
        <title>Gammaproteobacteria mediating utilization of methyl-, sulfur- and petroleum organic compounds in deep ocean hydrothermal plumes.</title>
        <authorList>
            <person name="Zhou Z."/>
            <person name="Liu Y."/>
            <person name="Pan J."/>
            <person name="Cron B.R."/>
            <person name="Toner B.M."/>
            <person name="Anantharaman K."/>
            <person name="Breier J.A."/>
            <person name="Dick G.J."/>
            <person name="Li M."/>
        </authorList>
    </citation>
    <scope>NUCLEOTIDE SEQUENCE</scope>
    <source>
        <strain evidence="11">SZUA-1501</strain>
    </source>
</reference>
<dbReference type="AlphaFoldDB" id="A0A9D0YNF3"/>
<dbReference type="Proteomes" id="UP000606463">
    <property type="component" value="Unassembled WGS sequence"/>
</dbReference>
<keyword evidence="6 9" id="KW-0408">Iron</keyword>
<dbReference type="GO" id="GO:0005737">
    <property type="term" value="C:cytoplasm"/>
    <property type="evidence" value="ECO:0007669"/>
    <property type="project" value="UniProtKB-SubCell"/>
</dbReference>
<dbReference type="EMBL" id="DQVE01000024">
    <property type="protein sequence ID" value="HIP98205.1"/>
    <property type="molecule type" value="Genomic_DNA"/>
</dbReference>
<dbReference type="EC" id="2.8.1.8" evidence="9"/>
<comment type="function">
    <text evidence="9">Catalyzes the radical-mediated insertion of two sulfur atoms into the C-6 and C-8 positions of the octanoyl moiety bound to the lipoyl domains of lipoate-dependent enzymes, thereby converting the octanoylated domains into lipoylated derivatives.</text>
</comment>
<dbReference type="PIRSF" id="PIRSF005963">
    <property type="entry name" value="Lipoyl_synth"/>
    <property type="match status" value="1"/>
</dbReference>
<dbReference type="NCBIfam" id="TIGR00510">
    <property type="entry name" value="lipA"/>
    <property type="match status" value="1"/>
</dbReference>
<evidence type="ECO:0000256" key="6">
    <source>
        <dbReference type="ARBA" id="ARBA00023004"/>
    </source>
</evidence>
<dbReference type="SFLD" id="SFLDS00029">
    <property type="entry name" value="Radical_SAM"/>
    <property type="match status" value="1"/>
</dbReference>